<reference evidence="5" key="1">
    <citation type="journal article" date="2021" name="bioRxiv">
        <title>Whole Genome Assembly and Annotation of Northern Wild Rice, Zizania palustris L., Supports a Whole Genome Duplication in the Zizania Genus.</title>
        <authorList>
            <person name="Haas M."/>
            <person name="Kono T."/>
            <person name="Macchietto M."/>
            <person name="Millas R."/>
            <person name="McGilp L."/>
            <person name="Shao M."/>
            <person name="Duquette J."/>
            <person name="Hirsch C.N."/>
            <person name="Kimball J."/>
        </authorList>
    </citation>
    <scope>NUCLEOTIDE SEQUENCE</scope>
    <source>
        <tissue evidence="5">Fresh leaf tissue</tissue>
    </source>
</reference>
<feature type="domain" description="PIPK" evidence="4">
    <location>
        <begin position="119"/>
        <end position="518"/>
    </location>
</feature>
<feature type="compositionally biased region" description="Gly residues" evidence="3">
    <location>
        <begin position="13"/>
        <end position="29"/>
    </location>
</feature>
<accession>A0A8J5TF30</accession>
<keyword evidence="2" id="KW-0418">Kinase</keyword>
<evidence type="ECO:0000313" key="6">
    <source>
        <dbReference type="Proteomes" id="UP000729402"/>
    </source>
</evidence>
<dbReference type="EMBL" id="JAAALK010000283">
    <property type="protein sequence ID" value="KAG8074346.1"/>
    <property type="molecule type" value="Genomic_DNA"/>
</dbReference>
<keyword evidence="6" id="KW-1185">Reference proteome</keyword>
<keyword evidence="2" id="KW-0808">Transferase</keyword>
<organism evidence="5 6">
    <name type="scientific">Zizania palustris</name>
    <name type="common">Northern wild rice</name>
    <dbReference type="NCBI Taxonomy" id="103762"/>
    <lineage>
        <taxon>Eukaryota</taxon>
        <taxon>Viridiplantae</taxon>
        <taxon>Streptophyta</taxon>
        <taxon>Embryophyta</taxon>
        <taxon>Tracheophyta</taxon>
        <taxon>Spermatophyta</taxon>
        <taxon>Magnoliopsida</taxon>
        <taxon>Liliopsida</taxon>
        <taxon>Poales</taxon>
        <taxon>Poaceae</taxon>
        <taxon>BOP clade</taxon>
        <taxon>Oryzoideae</taxon>
        <taxon>Oryzeae</taxon>
        <taxon>Zizaniinae</taxon>
        <taxon>Zizania</taxon>
    </lineage>
</organism>
<dbReference type="GO" id="GO:0005524">
    <property type="term" value="F:ATP binding"/>
    <property type="evidence" value="ECO:0007669"/>
    <property type="project" value="UniProtKB-UniRule"/>
</dbReference>
<reference evidence="5" key="2">
    <citation type="submission" date="2021-02" db="EMBL/GenBank/DDBJ databases">
        <authorList>
            <person name="Kimball J.A."/>
            <person name="Haas M.W."/>
            <person name="Macchietto M."/>
            <person name="Kono T."/>
            <person name="Duquette J."/>
            <person name="Shao M."/>
        </authorList>
    </citation>
    <scope>NUCLEOTIDE SEQUENCE</scope>
    <source>
        <tissue evidence="5">Fresh leaf tissue</tissue>
    </source>
</reference>
<evidence type="ECO:0000259" key="4">
    <source>
        <dbReference type="PROSITE" id="PS51455"/>
    </source>
</evidence>
<dbReference type="GO" id="GO:0046854">
    <property type="term" value="P:phosphatidylinositol phosphate biosynthetic process"/>
    <property type="evidence" value="ECO:0007669"/>
    <property type="project" value="TreeGrafter"/>
</dbReference>
<proteinExistence type="predicted"/>
<dbReference type="OrthoDB" id="70770at2759"/>
<dbReference type="InterPro" id="IPR002498">
    <property type="entry name" value="PInositol-4-P-4/5-kinase_core"/>
</dbReference>
<dbReference type="SMART" id="SM00330">
    <property type="entry name" value="PIPKc"/>
    <property type="match status" value="1"/>
</dbReference>
<evidence type="ECO:0000256" key="3">
    <source>
        <dbReference type="SAM" id="MobiDB-lite"/>
    </source>
</evidence>
<dbReference type="Proteomes" id="UP000729402">
    <property type="component" value="Unassembled WGS sequence"/>
</dbReference>
<dbReference type="Pfam" id="PF01504">
    <property type="entry name" value="PIP5K"/>
    <property type="match status" value="1"/>
</dbReference>
<dbReference type="GO" id="GO:0005886">
    <property type="term" value="C:plasma membrane"/>
    <property type="evidence" value="ECO:0007669"/>
    <property type="project" value="TreeGrafter"/>
</dbReference>
<feature type="region of interest" description="Disordered" evidence="3">
    <location>
        <begin position="86"/>
        <end position="115"/>
    </location>
</feature>
<evidence type="ECO:0000256" key="2">
    <source>
        <dbReference type="PROSITE-ProRule" id="PRU00781"/>
    </source>
</evidence>
<protein>
    <recommendedName>
        <fullName evidence="1">1-phosphatidylinositol-4-phosphate 5-kinase</fullName>
        <ecNumber evidence="1">2.7.1.68</ecNumber>
    </recommendedName>
</protein>
<comment type="caution">
    <text evidence="5">The sequence shown here is derived from an EMBL/GenBank/DDBJ whole genome shotgun (WGS) entry which is preliminary data.</text>
</comment>
<evidence type="ECO:0000256" key="1">
    <source>
        <dbReference type="ARBA" id="ARBA00012172"/>
    </source>
</evidence>
<dbReference type="CDD" id="cd17302">
    <property type="entry name" value="PIPKc_AtPIP5K_like"/>
    <property type="match status" value="1"/>
</dbReference>
<evidence type="ECO:0000313" key="5">
    <source>
        <dbReference type="EMBL" id="KAG8074346.1"/>
    </source>
</evidence>
<sequence length="593" mass="67378">MPQQQRECCRHGPGPGWHGGEVPGSGGGPPFYGPLRKRLSVDGKVPAPRICIWECDGEAGDITCDIVAAPLRRSCSAKAIPLPSPPALFRMMTPPPPRPQRGHGEESRKPGEAIRKGHRSYSLMLNLQLGISYSVGKSSALPFKKLSASDFDPREKIWTRFPPEGSKFTPPHHSVDFRWKDYCPAVFRHLRKLFGVDPAEYMLAICGNDTLRELASPGKSGSCFFITQDDRFMIKTVKKSEMKVLIRMLRNYYEHVRQYKYTLLTRFYGTHCIKQAGCPKVRFIIMGNFCCSEYKIHRRFDLKGSSHGRTIDKTERKIDETTTLKDLDLQYVFRLQRFWYEELMKQIQMDCTFLEGQGIMDYSLLLGVHFRNDYSMSKMGLSQPIAFPKSTGKRKSFESGSSFCKLCFVESGCKDRDLIDSRKPLIQLGINMPAQAERSKKIFDKFLLNERHLFITPPSGGSCDVYLFFGIIDILQDYDITKKLEHAYKSFQVNPGCISAVDPKLYSRRFQDFIRGMINFLAELYDWVSSDVFIVQKKNTVLWTLLPSLQAFAAYLLLVPAVTTVRKVNGGDTATAIKRRESKCGEDAGTDLA</sequence>
<feature type="compositionally biased region" description="Basic and acidic residues" evidence="3">
    <location>
        <begin position="102"/>
        <end position="115"/>
    </location>
</feature>
<dbReference type="PANTHER" id="PTHR23086">
    <property type="entry name" value="PHOSPHATIDYLINOSITOL-4-PHOSPHATE 5-KINASE"/>
    <property type="match status" value="1"/>
</dbReference>
<dbReference type="AlphaFoldDB" id="A0A8J5TF30"/>
<gene>
    <name evidence="5" type="ORF">GUJ93_ZPchr0006g43836</name>
</gene>
<dbReference type="PANTHER" id="PTHR23086:SF89">
    <property type="entry name" value="1-PHOSPHATIDYLINOSITOL-4-PHOSPHATE 5-KINASE"/>
    <property type="match status" value="1"/>
</dbReference>
<keyword evidence="2" id="KW-0067">ATP-binding</keyword>
<keyword evidence="2" id="KW-0547">Nucleotide-binding</keyword>
<dbReference type="GO" id="GO:0016308">
    <property type="term" value="F:1-phosphatidylinositol-4-phosphate 5-kinase activity"/>
    <property type="evidence" value="ECO:0007669"/>
    <property type="project" value="UniProtKB-EC"/>
</dbReference>
<feature type="region of interest" description="Disordered" evidence="3">
    <location>
        <begin position="1"/>
        <end position="29"/>
    </location>
</feature>
<name>A0A8J5TF30_ZIZPA</name>
<dbReference type="PROSITE" id="PS51455">
    <property type="entry name" value="PIPK"/>
    <property type="match status" value="1"/>
</dbReference>
<dbReference type="EC" id="2.7.1.68" evidence="1"/>
<dbReference type="InterPro" id="IPR023610">
    <property type="entry name" value="PInositol-4/5-P-5/4-kinase"/>
</dbReference>